<gene>
    <name evidence="3" type="ORF">QBC38DRAFT_511915</name>
</gene>
<dbReference type="AlphaFoldDB" id="A0AAN7BJ01"/>
<dbReference type="Pfam" id="PF06985">
    <property type="entry name" value="HET"/>
    <property type="match status" value="1"/>
</dbReference>
<dbReference type="Proteomes" id="UP001301958">
    <property type="component" value="Unassembled WGS sequence"/>
</dbReference>
<evidence type="ECO:0000313" key="3">
    <source>
        <dbReference type="EMBL" id="KAK4224188.1"/>
    </source>
</evidence>
<accession>A0AAN7BJ01</accession>
<evidence type="ECO:0000256" key="1">
    <source>
        <dbReference type="SAM" id="MobiDB-lite"/>
    </source>
</evidence>
<dbReference type="InterPro" id="IPR052895">
    <property type="entry name" value="HetReg/Transcr_Mod"/>
</dbReference>
<reference evidence="3" key="2">
    <citation type="submission" date="2023-05" db="EMBL/GenBank/DDBJ databases">
        <authorList>
            <consortium name="Lawrence Berkeley National Laboratory"/>
            <person name="Steindorff A."/>
            <person name="Hensen N."/>
            <person name="Bonometti L."/>
            <person name="Westerberg I."/>
            <person name="Brannstrom I.O."/>
            <person name="Guillou S."/>
            <person name="Cros-Aarteil S."/>
            <person name="Calhoun S."/>
            <person name="Haridas S."/>
            <person name="Kuo A."/>
            <person name="Mondo S."/>
            <person name="Pangilinan J."/>
            <person name="Riley R."/>
            <person name="Labutti K."/>
            <person name="Andreopoulos B."/>
            <person name="Lipzen A."/>
            <person name="Chen C."/>
            <person name="Yanf M."/>
            <person name="Daum C."/>
            <person name="Ng V."/>
            <person name="Clum A."/>
            <person name="Ohm R."/>
            <person name="Martin F."/>
            <person name="Silar P."/>
            <person name="Natvig D."/>
            <person name="Lalanne C."/>
            <person name="Gautier V."/>
            <person name="Ament-Velasquez S.L."/>
            <person name="Kruys A."/>
            <person name="Hutchinson M.I."/>
            <person name="Powell A.J."/>
            <person name="Barry K."/>
            <person name="Miller A.N."/>
            <person name="Grigoriev I.V."/>
            <person name="Debuchy R."/>
            <person name="Gladieux P."/>
            <person name="Thoren M.H."/>
            <person name="Johannesson H."/>
        </authorList>
    </citation>
    <scope>NUCLEOTIDE SEQUENCE</scope>
    <source>
        <strain evidence="3">CBS 990.96</strain>
    </source>
</reference>
<feature type="domain" description="Heterokaryon incompatibility" evidence="2">
    <location>
        <begin position="221"/>
        <end position="296"/>
    </location>
</feature>
<sequence length="311" mass="35795">MSSPTAPTAASNEQPQLDPDGNNRWHLESCQTPDVNMVVGASPDTATIFCRACMRAPNIPELIARHNQSKNSHLIVPPDEPYGEYNLWWPRSVPYTKAPENPSCQDLHSDQLVQQENEEPVVAFSSPYHTRLKPYEFRLISPPAVSQDTPNRPIHIKLETHLDERHPEYETVSYTWGGEDNDASLCRPIYVGPYWDVLLQTKNCWDMPQYLQPLRGHRYEAKMDSIYRNCSRAVLWLGKDVVKSTAGEYPLRRSLDEVAALPEGDGFELFGDDARKLNFRKLLQHRYFSRVWVTQELLSIDRFSCHLGTWK</sequence>
<evidence type="ECO:0000259" key="2">
    <source>
        <dbReference type="Pfam" id="PF06985"/>
    </source>
</evidence>
<dbReference type="PANTHER" id="PTHR24148">
    <property type="entry name" value="ANKYRIN REPEAT DOMAIN-CONTAINING PROTEIN 39 HOMOLOG-RELATED"/>
    <property type="match status" value="1"/>
</dbReference>
<keyword evidence="4" id="KW-1185">Reference proteome</keyword>
<evidence type="ECO:0000313" key="4">
    <source>
        <dbReference type="Proteomes" id="UP001301958"/>
    </source>
</evidence>
<comment type="caution">
    <text evidence="3">The sequence shown here is derived from an EMBL/GenBank/DDBJ whole genome shotgun (WGS) entry which is preliminary data.</text>
</comment>
<organism evidence="3 4">
    <name type="scientific">Podospora fimiseda</name>
    <dbReference type="NCBI Taxonomy" id="252190"/>
    <lineage>
        <taxon>Eukaryota</taxon>
        <taxon>Fungi</taxon>
        <taxon>Dikarya</taxon>
        <taxon>Ascomycota</taxon>
        <taxon>Pezizomycotina</taxon>
        <taxon>Sordariomycetes</taxon>
        <taxon>Sordariomycetidae</taxon>
        <taxon>Sordariales</taxon>
        <taxon>Podosporaceae</taxon>
        <taxon>Podospora</taxon>
    </lineage>
</organism>
<proteinExistence type="predicted"/>
<protein>
    <recommendedName>
        <fullName evidence="2">Heterokaryon incompatibility domain-containing protein</fullName>
    </recommendedName>
</protein>
<reference evidence="3" key="1">
    <citation type="journal article" date="2023" name="Mol. Phylogenet. Evol.">
        <title>Genome-scale phylogeny and comparative genomics of the fungal order Sordariales.</title>
        <authorList>
            <person name="Hensen N."/>
            <person name="Bonometti L."/>
            <person name="Westerberg I."/>
            <person name="Brannstrom I.O."/>
            <person name="Guillou S."/>
            <person name="Cros-Aarteil S."/>
            <person name="Calhoun S."/>
            <person name="Haridas S."/>
            <person name="Kuo A."/>
            <person name="Mondo S."/>
            <person name="Pangilinan J."/>
            <person name="Riley R."/>
            <person name="LaButti K."/>
            <person name="Andreopoulos B."/>
            <person name="Lipzen A."/>
            <person name="Chen C."/>
            <person name="Yan M."/>
            <person name="Daum C."/>
            <person name="Ng V."/>
            <person name="Clum A."/>
            <person name="Steindorff A."/>
            <person name="Ohm R.A."/>
            <person name="Martin F."/>
            <person name="Silar P."/>
            <person name="Natvig D.O."/>
            <person name="Lalanne C."/>
            <person name="Gautier V."/>
            <person name="Ament-Velasquez S.L."/>
            <person name="Kruys A."/>
            <person name="Hutchinson M.I."/>
            <person name="Powell A.J."/>
            <person name="Barry K."/>
            <person name="Miller A.N."/>
            <person name="Grigoriev I.V."/>
            <person name="Debuchy R."/>
            <person name="Gladieux P."/>
            <person name="Hiltunen Thoren M."/>
            <person name="Johannesson H."/>
        </authorList>
    </citation>
    <scope>NUCLEOTIDE SEQUENCE</scope>
    <source>
        <strain evidence="3">CBS 990.96</strain>
    </source>
</reference>
<name>A0AAN7BJ01_9PEZI</name>
<dbReference type="InterPro" id="IPR010730">
    <property type="entry name" value="HET"/>
</dbReference>
<dbReference type="EMBL" id="MU865400">
    <property type="protein sequence ID" value="KAK4224188.1"/>
    <property type="molecule type" value="Genomic_DNA"/>
</dbReference>
<dbReference type="PANTHER" id="PTHR24148:SF81">
    <property type="entry name" value="HETEROKARYON INCOMPATIBILITY DOMAIN-CONTAINING PROTEIN"/>
    <property type="match status" value="1"/>
</dbReference>
<feature type="region of interest" description="Disordered" evidence="1">
    <location>
        <begin position="1"/>
        <end position="26"/>
    </location>
</feature>
<feature type="compositionally biased region" description="Polar residues" evidence="1">
    <location>
        <begin position="1"/>
        <end position="15"/>
    </location>
</feature>